<dbReference type="EMBL" id="FZRA01000002">
    <property type="protein sequence ID" value="SNU07480.1"/>
    <property type="molecule type" value="Genomic_DNA"/>
</dbReference>
<reference evidence="1 3" key="1">
    <citation type="submission" date="2016-10" db="EMBL/GenBank/DDBJ databases">
        <authorList>
            <person name="de Groot N.N."/>
        </authorList>
    </citation>
    <scope>NUCLEOTIDE SEQUENCE [LARGE SCALE GENOMIC DNA]</scope>
    <source>
        <strain evidence="1 3">Sb09</strain>
    </source>
</reference>
<dbReference type="Proteomes" id="UP000214649">
    <property type="component" value="Unassembled WGS sequence"/>
</dbReference>
<accession>A0A1G9IFM8</accession>
<name>A0A1G9IFM8_STREI</name>
<dbReference type="OrthoDB" id="2223530at2"/>
<sequence length="67" mass="7801">MHLKDILDLDSYDLAPDSKVEIFDMDDFADSVMHQRFTRVYLPEDKESELSPYAFLVNDSILITMEA</sequence>
<proteinExistence type="predicted"/>
<dbReference type="Proteomes" id="UP000183162">
    <property type="component" value="Unassembled WGS sequence"/>
</dbReference>
<evidence type="ECO:0000313" key="3">
    <source>
        <dbReference type="Proteomes" id="UP000183162"/>
    </source>
</evidence>
<dbReference type="RefSeq" id="WP_021142260.1">
    <property type="nucleotide sequence ID" value="NZ_BJMB01000009.1"/>
</dbReference>
<protein>
    <submittedName>
        <fullName evidence="1">Uncharacterized protein</fullName>
    </submittedName>
</protein>
<gene>
    <name evidence="1" type="ORF">SAMN05216400_0165</name>
    <name evidence="2" type="ORF">SAMN05216470_0915</name>
</gene>
<reference evidence="2 4" key="2">
    <citation type="submission" date="2017-07" db="EMBL/GenBank/DDBJ databases">
        <authorList>
            <person name="Sun Z.S."/>
            <person name="Albrecht U."/>
            <person name="Echele G."/>
            <person name="Lee C.C."/>
        </authorList>
    </citation>
    <scope>NUCLEOTIDE SEQUENCE [LARGE SCALE GENOMIC DNA]</scope>
    <source>
        <strain evidence="2 4">AR3</strain>
    </source>
</reference>
<evidence type="ECO:0000313" key="1">
    <source>
        <dbReference type="EMBL" id="SDL23916.1"/>
    </source>
</evidence>
<evidence type="ECO:0000313" key="4">
    <source>
        <dbReference type="Proteomes" id="UP000214649"/>
    </source>
</evidence>
<dbReference type="AlphaFoldDB" id="A0A1G9IFM8"/>
<organism evidence="1 3">
    <name type="scientific">Streptococcus equinus</name>
    <name type="common">Streptococcus bovis</name>
    <dbReference type="NCBI Taxonomy" id="1335"/>
    <lineage>
        <taxon>Bacteria</taxon>
        <taxon>Bacillati</taxon>
        <taxon>Bacillota</taxon>
        <taxon>Bacilli</taxon>
        <taxon>Lactobacillales</taxon>
        <taxon>Streptococcaceae</taxon>
        <taxon>Streptococcus</taxon>
    </lineage>
</organism>
<dbReference type="EMBL" id="FNGX01000001">
    <property type="protein sequence ID" value="SDL23916.1"/>
    <property type="molecule type" value="Genomic_DNA"/>
</dbReference>
<dbReference type="GeneID" id="63970774"/>
<evidence type="ECO:0000313" key="2">
    <source>
        <dbReference type="EMBL" id="SNU07480.1"/>
    </source>
</evidence>